<dbReference type="InterPro" id="IPR052509">
    <property type="entry name" value="Metal_resp_DNA-bind_regulator"/>
</dbReference>
<protein>
    <submittedName>
        <fullName evidence="2">PadR family transcriptional regulator</fullName>
    </submittedName>
</protein>
<feature type="domain" description="Transcription regulator PadR N-terminal" evidence="1">
    <location>
        <begin position="14"/>
        <end position="82"/>
    </location>
</feature>
<dbReference type="AlphaFoldDB" id="A0A412AUU0"/>
<proteinExistence type="predicted"/>
<dbReference type="SUPFAM" id="SSF46785">
    <property type="entry name" value="Winged helix' DNA-binding domain"/>
    <property type="match status" value="1"/>
</dbReference>
<dbReference type="InterPro" id="IPR036390">
    <property type="entry name" value="WH_DNA-bd_sf"/>
</dbReference>
<reference evidence="2 3" key="1">
    <citation type="submission" date="2018-08" db="EMBL/GenBank/DDBJ databases">
        <title>A genome reference for cultivated species of the human gut microbiota.</title>
        <authorList>
            <person name="Zou Y."/>
            <person name="Xue W."/>
            <person name="Luo G."/>
        </authorList>
    </citation>
    <scope>NUCLEOTIDE SEQUENCE [LARGE SCALE GENOMIC DNA]</scope>
    <source>
        <strain evidence="2 3">AF28-26</strain>
    </source>
</reference>
<evidence type="ECO:0000259" key="1">
    <source>
        <dbReference type="Pfam" id="PF03551"/>
    </source>
</evidence>
<evidence type="ECO:0000313" key="3">
    <source>
        <dbReference type="Proteomes" id="UP000284751"/>
    </source>
</evidence>
<accession>A0A412AUU0</accession>
<name>A0A412AUU0_9FIRM</name>
<dbReference type="Gene3D" id="1.10.10.10">
    <property type="entry name" value="Winged helix-like DNA-binding domain superfamily/Winged helix DNA-binding domain"/>
    <property type="match status" value="1"/>
</dbReference>
<dbReference type="InterPro" id="IPR036388">
    <property type="entry name" value="WH-like_DNA-bd_sf"/>
</dbReference>
<dbReference type="PANTHER" id="PTHR33169:SF24">
    <property type="entry name" value="TRANSCRIPTIONAL REGULATOR, PADR FAMILY"/>
    <property type="match status" value="1"/>
</dbReference>
<evidence type="ECO:0000313" key="2">
    <source>
        <dbReference type="EMBL" id="RGQ35348.1"/>
    </source>
</evidence>
<gene>
    <name evidence="2" type="ORF">DWY99_12735</name>
</gene>
<dbReference type="EMBL" id="QRTC01000068">
    <property type="protein sequence ID" value="RGQ35348.1"/>
    <property type="molecule type" value="Genomic_DNA"/>
</dbReference>
<organism evidence="2 3">
    <name type="scientific">[Clostridium] leptum</name>
    <dbReference type="NCBI Taxonomy" id="1535"/>
    <lineage>
        <taxon>Bacteria</taxon>
        <taxon>Bacillati</taxon>
        <taxon>Bacillota</taxon>
        <taxon>Clostridia</taxon>
        <taxon>Eubacteriales</taxon>
        <taxon>Oscillospiraceae</taxon>
        <taxon>Oscillospiraceae incertae sedis</taxon>
    </lineage>
</organism>
<dbReference type="InterPro" id="IPR005149">
    <property type="entry name" value="Tscrpt_reg_PadR_N"/>
</dbReference>
<comment type="caution">
    <text evidence="2">The sequence shown here is derived from an EMBL/GenBank/DDBJ whole genome shotgun (WGS) entry which is preliminary data.</text>
</comment>
<sequence>MDIQLKKGLLEVCVLASLLQEDSYGYQLISDLSSCVEISESTLYPILKRLDAAKCLTTYSREHNGRLRKYYSITPEGIVRIQEFLGDWPEILEVYNYIEKNFNKGRMPHDDQE</sequence>
<dbReference type="PANTHER" id="PTHR33169">
    <property type="entry name" value="PADR-FAMILY TRANSCRIPTIONAL REGULATOR"/>
    <property type="match status" value="1"/>
</dbReference>
<dbReference type="Pfam" id="PF03551">
    <property type="entry name" value="PadR"/>
    <property type="match status" value="1"/>
</dbReference>
<dbReference type="Proteomes" id="UP000284751">
    <property type="component" value="Unassembled WGS sequence"/>
</dbReference>